<gene>
    <name evidence="2" type="ORF">Pfra01_001852300</name>
</gene>
<evidence type="ECO:0000256" key="1">
    <source>
        <dbReference type="SAM" id="MobiDB-lite"/>
    </source>
</evidence>
<comment type="caution">
    <text evidence="2">The sequence shown here is derived from an EMBL/GenBank/DDBJ whole genome shotgun (WGS) entry which is preliminary data.</text>
</comment>
<dbReference type="OrthoDB" id="116183at2759"/>
<keyword evidence="3" id="KW-1185">Reference proteome</keyword>
<protein>
    <submittedName>
        <fullName evidence="2">Unnamed protein product</fullName>
    </submittedName>
</protein>
<organism evidence="2 3">
    <name type="scientific">Phytophthora fragariaefolia</name>
    <dbReference type="NCBI Taxonomy" id="1490495"/>
    <lineage>
        <taxon>Eukaryota</taxon>
        <taxon>Sar</taxon>
        <taxon>Stramenopiles</taxon>
        <taxon>Oomycota</taxon>
        <taxon>Peronosporomycetes</taxon>
        <taxon>Peronosporales</taxon>
        <taxon>Peronosporaceae</taxon>
        <taxon>Phytophthora</taxon>
    </lineage>
</organism>
<dbReference type="AlphaFoldDB" id="A0A9W6XZD2"/>
<dbReference type="Proteomes" id="UP001165121">
    <property type="component" value="Unassembled WGS sequence"/>
</dbReference>
<feature type="region of interest" description="Disordered" evidence="1">
    <location>
        <begin position="84"/>
        <end position="115"/>
    </location>
</feature>
<dbReference type="EMBL" id="BSXT01002290">
    <property type="protein sequence ID" value="GMF48209.1"/>
    <property type="molecule type" value="Genomic_DNA"/>
</dbReference>
<accession>A0A9W6XZD2</accession>
<evidence type="ECO:0000313" key="2">
    <source>
        <dbReference type="EMBL" id="GMF48209.1"/>
    </source>
</evidence>
<sequence length="162" mass="17243">MVKLAVGNRVQGKSTGTLGKEGVVLSIDNSKRQPWYSVHWGDGSVQAVSARSIQLLQPLNSDSDAATRNQPTASLEAMTDLLLAGAGSGLGPGDWSSSESNSSSEEEDEEDGVVTTSTMVSGISNDGKVLAPYRICEFCSDLLVDPATLQRKRKAFFVGHRR</sequence>
<proteinExistence type="predicted"/>
<name>A0A9W6XZD2_9STRA</name>
<evidence type="ECO:0000313" key="3">
    <source>
        <dbReference type="Proteomes" id="UP001165121"/>
    </source>
</evidence>
<reference evidence="2" key="1">
    <citation type="submission" date="2023-04" db="EMBL/GenBank/DDBJ databases">
        <title>Phytophthora fragariaefolia NBRC 109709.</title>
        <authorList>
            <person name="Ichikawa N."/>
            <person name="Sato H."/>
            <person name="Tonouchi N."/>
        </authorList>
    </citation>
    <scope>NUCLEOTIDE SEQUENCE</scope>
    <source>
        <strain evidence="2">NBRC 109709</strain>
    </source>
</reference>